<dbReference type="GO" id="GO:0000976">
    <property type="term" value="F:transcription cis-regulatory region binding"/>
    <property type="evidence" value="ECO:0007669"/>
    <property type="project" value="TreeGrafter"/>
</dbReference>
<feature type="non-terminal residue" evidence="5">
    <location>
        <position position="1"/>
    </location>
</feature>
<reference evidence="5" key="1">
    <citation type="journal article" date="2020" name="mSystems">
        <title>Genome- and Community-Level Interaction Insights into Carbon Utilization and Element Cycling Functions of Hydrothermarchaeota in Hydrothermal Sediment.</title>
        <authorList>
            <person name="Zhou Z."/>
            <person name="Liu Y."/>
            <person name="Xu W."/>
            <person name="Pan J."/>
            <person name="Luo Z.H."/>
            <person name="Li M."/>
        </authorList>
    </citation>
    <scope>NUCLEOTIDE SEQUENCE [LARGE SCALE GENOMIC DNA]</scope>
    <source>
        <strain evidence="5">HyVt-535</strain>
    </source>
</reference>
<name>A0A7C5IY34_9GAMM</name>
<feature type="domain" description="LysR substrate-binding" evidence="4">
    <location>
        <begin position="9"/>
        <end position="212"/>
    </location>
</feature>
<evidence type="ECO:0000256" key="1">
    <source>
        <dbReference type="ARBA" id="ARBA00009437"/>
    </source>
</evidence>
<gene>
    <name evidence="5" type="ORF">ENJ98_00210</name>
</gene>
<dbReference type="Proteomes" id="UP000886100">
    <property type="component" value="Unassembled WGS sequence"/>
</dbReference>
<dbReference type="PANTHER" id="PTHR30126">
    <property type="entry name" value="HTH-TYPE TRANSCRIPTIONAL REGULATOR"/>
    <property type="match status" value="1"/>
</dbReference>
<evidence type="ECO:0000256" key="3">
    <source>
        <dbReference type="ARBA" id="ARBA00023163"/>
    </source>
</evidence>
<dbReference type="InterPro" id="IPR005119">
    <property type="entry name" value="LysR_subst-bd"/>
</dbReference>
<keyword evidence="2" id="KW-0805">Transcription regulation</keyword>
<protein>
    <submittedName>
        <fullName evidence="5">LysR family transcriptional regulator</fullName>
    </submittedName>
</protein>
<proteinExistence type="inferred from homology"/>
<accession>A0A7C5IY34</accession>
<organism evidence="5">
    <name type="scientific">Thiolapillus brandeum</name>
    <dbReference type="NCBI Taxonomy" id="1076588"/>
    <lineage>
        <taxon>Bacteria</taxon>
        <taxon>Pseudomonadati</taxon>
        <taxon>Pseudomonadota</taxon>
        <taxon>Gammaproteobacteria</taxon>
        <taxon>Chromatiales</taxon>
        <taxon>Sedimenticolaceae</taxon>
        <taxon>Thiolapillus</taxon>
    </lineage>
</organism>
<dbReference type="PANTHER" id="PTHR30126:SF5">
    <property type="entry name" value="HTH-TYPE TRANSCRIPTIONAL ACTIVATOR CMPR"/>
    <property type="match status" value="1"/>
</dbReference>
<dbReference type="Gene3D" id="3.40.190.290">
    <property type="match status" value="1"/>
</dbReference>
<evidence type="ECO:0000256" key="2">
    <source>
        <dbReference type="ARBA" id="ARBA00023015"/>
    </source>
</evidence>
<evidence type="ECO:0000259" key="4">
    <source>
        <dbReference type="Pfam" id="PF03466"/>
    </source>
</evidence>
<dbReference type="EMBL" id="DROM01000014">
    <property type="protein sequence ID" value="HHH12637.1"/>
    <property type="molecule type" value="Genomic_DNA"/>
</dbReference>
<dbReference type="SUPFAM" id="SSF53850">
    <property type="entry name" value="Periplasmic binding protein-like II"/>
    <property type="match status" value="1"/>
</dbReference>
<comment type="similarity">
    <text evidence="1">Belongs to the LysR transcriptional regulatory family.</text>
</comment>
<dbReference type="GO" id="GO:0006355">
    <property type="term" value="P:regulation of DNA-templated transcription"/>
    <property type="evidence" value="ECO:0007669"/>
    <property type="project" value="TreeGrafter"/>
</dbReference>
<dbReference type="Pfam" id="PF03466">
    <property type="entry name" value="LysR_substrate"/>
    <property type="match status" value="1"/>
</dbReference>
<sequence length="220" mass="24943">DDELESLKGEVRGPLQLSVVTTGKYFMPHLLGHFLQEHPGVEPHLKFTNRARVMERLMENRDDFVVMGQIPDDKRLVAYPFLENILGVVAPAGHPLADRRNLEIEEVLRERFITREPGSGTRLVLDRLLESRHLEVEPYMELGSSEAIKQAVLAGIGVAVLSLHAIRLEQATGKLSVLDVKGFPLRRRWYAVHLKGKRLSLVASTFLDFILSESHRVLDR</sequence>
<dbReference type="CDD" id="cd08419">
    <property type="entry name" value="PBP2_CbbR_RubisCO_like"/>
    <property type="match status" value="1"/>
</dbReference>
<keyword evidence="3" id="KW-0804">Transcription</keyword>
<comment type="caution">
    <text evidence="5">The sequence shown here is derived from an EMBL/GenBank/DDBJ whole genome shotgun (WGS) entry which is preliminary data.</text>
</comment>
<evidence type="ECO:0000313" key="5">
    <source>
        <dbReference type="EMBL" id="HHH12637.1"/>
    </source>
</evidence>
<dbReference type="AlphaFoldDB" id="A0A7C5IY34"/>